<keyword evidence="1" id="KW-0472">Membrane</keyword>
<dbReference type="STRING" id="1255658.FM114_07405"/>
<organism evidence="2 3">
    <name type="scientific">Luteococcus japonicus LSP_Lj1</name>
    <dbReference type="NCBI Taxonomy" id="1255658"/>
    <lineage>
        <taxon>Bacteria</taxon>
        <taxon>Bacillati</taxon>
        <taxon>Actinomycetota</taxon>
        <taxon>Actinomycetes</taxon>
        <taxon>Propionibacteriales</taxon>
        <taxon>Propionibacteriaceae</taxon>
        <taxon>Luteococcus</taxon>
    </lineage>
</organism>
<dbReference type="RefSeq" id="WP_256763119.1">
    <property type="nucleotide sequence ID" value="NZ_FUKQ01000029.1"/>
</dbReference>
<keyword evidence="1" id="KW-1133">Transmembrane helix</keyword>
<keyword evidence="3" id="KW-1185">Reference proteome</keyword>
<accession>A0A1R4JFZ3</accession>
<proteinExistence type="predicted"/>
<name>A0A1R4JFZ3_9ACTN</name>
<dbReference type="AlphaFoldDB" id="A0A1R4JFZ3"/>
<evidence type="ECO:0000313" key="2">
    <source>
        <dbReference type="EMBL" id="SJN31111.1"/>
    </source>
</evidence>
<keyword evidence="1" id="KW-0812">Transmembrane</keyword>
<sequence>MANISVIVLAIACALVALLAVGVLVTLLVPTQWRTRRTKRDS</sequence>
<evidence type="ECO:0000256" key="1">
    <source>
        <dbReference type="SAM" id="Phobius"/>
    </source>
</evidence>
<dbReference type="Proteomes" id="UP000188342">
    <property type="component" value="Unassembled WGS sequence"/>
</dbReference>
<dbReference type="EMBL" id="FUKQ01000029">
    <property type="protein sequence ID" value="SJN31111.1"/>
    <property type="molecule type" value="Genomic_DNA"/>
</dbReference>
<gene>
    <name evidence="2" type="ORF">FM114_07405</name>
</gene>
<reference evidence="2 3" key="1">
    <citation type="submission" date="2017-02" db="EMBL/GenBank/DDBJ databases">
        <authorList>
            <person name="Peterson S.W."/>
        </authorList>
    </citation>
    <scope>NUCLEOTIDE SEQUENCE [LARGE SCALE GENOMIC DNA]</scope>
    <source>
        <strain evidence="2 3">LSP_Lj1</strain>
    </source>
</reference>
<evidence type="ECO:0000313" key="3">
    <source>
        <dbReference type="Proteomes" id="UP000188342"/>
    </source>
</evidence>
<protein>
    <submittedName>
        <fullName evidence="2">Uncharacterized protein</fullName>
    </submittedName>
</protein>
<feature type="transmembrane region" description="Helical" evidence="1">
    <location>
        <begin position="6"/>
        <end position="29"/>
    </location>
</feature>